<dbReference type="SMART" id="SM00355">
    <property type="entry name" value="ZnF_C2H2"/>
    <property type="match status" value="7"/>
</dbReference>
<evidence type="ECO:0000256" key="1">
    <source>
        <dbReference type="ARBA" id="ARBA00004123"/>
    </source>
</evidence>
<keyword evidence="11" id="KW-1185">Reference proteome</keyword>
<feature type="domain" description="C2H2-type" evidence="9">
    <location>
        <begin position="137"/>
        <end position="161"/>
    </location>
</feature>
<dbReference type="RefSeq" id="XP_040690632.1">
    <property type="nucleotide sequence ID" value="XM_040834916.1"/>
</dbReference>
<feature type="compositionally biased region" description="Low complexity" evidence="8">
    <location>
        <begin position="240"/>
        <end position="253"/>
    </location>
</feature>
<keyword evidence="6" id="KW-0539">Nucleus</keyword>
<comment type="subcellular location">
    <subcellularLocation>
        <location evidence="1">Nucleus</location>
    </subcellularLocation>
</comment>
<evidence type="ECO:0000256" key="6">
    <source>
        <dbReference type="ARBA" id="ARBA00023242"/>
    </source>
</evidence>
<feature type="region of interest" description="Disordered" evidence="8">
    <location>
        <begin position="227"/>
        <end position="257"/>
    </location>
</feature>
<evidence type="ECO:0000256" key="3">
    <source>
        <dbReference type="ARBA" id="ARBA00022737"/>
    </source>
</evidence>
<evidence type="ECO:0000259" key="9">
    <source>
        <dbReference type="PROSITE" id="PS50157"/>
    </source>
</evidence>
<dbReference type="STRING" id="1073089.A0A1L9RPS3"/>
<dbReference type="InterPro" id="IPR013087">
    <property type="entry name" value="Znf_C2H2_type"/>
</dbReference>
<organism evidence="10 11">
    <name type="scientific">Aspergillus wentii DTO 134E9</name>
    <dbReference type="NCBI Taxonomy" id="1073089"/>
    <lineage>
        <taxon>Eukaryota</taxon>
        <taxon>Fungi</taxon>
        <taxon>Dikarya</taxon>
        <taxon>Ascomycota</taxon>
        <taxon>Pezizomycotina</taxon>
        <taxon>Eurotiomycetes</taxon>
        <taxon>Eurotiomycetidae</taxon>
        <taxon>Eurotiales</taxon>
        <taxon>Aspergillaceae</taxon>
        <taxon>Aspergillus</taxon>
        <taxon>Aspergillus subgen. Cremei</taxon>
    </lineage>
</organism>
<dbReference type="Gene3D" id="3.30.160.60">
    <property type="entry name" value="Classic Zinc Finger"/>
    <property type="match status" value="3"/>
</dbReference>
<dbReference type="SUPFAM" id="SSF57667">
    <property type="entry name" value="beta-beta-alpha zinc fingers"/>
    <property type="match status" value="1"/>
</dbReference>
<dbReference type="OrthoDB" id="6105938at2759"/>
<evidence type="ECO:0000256" key="8">
    <source>
        <dbReference type="SAM" id="MobiDB-lite"/>
    </source>
</evidence>
<evidence type="ECO:0000256" key="5">
    <source>
        <dbReference type="ARBA" id="ARBA00022833"/>
    </source>
</evidence>
<reference evidence="11" key="1">
    <citation type="journal article" date="2017" name="Genome Biol.">
        <title>Comparative genomics reveals high biological diversity and specific adaptations in the industrially and medically important fungal genus Aspergillus.</title>
        <authorList>
            <person name="de Vries R.P."/>
            <person name="Riley R."/>
            <person name="Wiebenga A."/>
            <person name="Aguilar-Osorio G."/>
            <person name="Amillis S."/>
            <person name="Uchima C.A."/>
            <person name="Anderluh G."/>
            <person name="Asadollahi M."/>
            <person name="Askin M."/>
            <person name="Barry K."/>
            <person name="Battaglia E."/>
            <person name="Bayram O."/>
            <person name="Benocci T."/>
            <person name="Braus-Stromeyer S.A."/>
            <person name="Caldana C."/>
            <person name="Canovas D."/>
            <person name="Cerqueira G.C."/>
            <person name="Chen F."/>
            <person name="Chen W."/>
            <person name="Choi C."/>
            <person name="Clum A."/>
            <person name="Dos Santos R.A."/>
            <person name="Damasio A.R."/>
            <person name="Diallinas G."/>
            <person name="Emri T."/>
            <person name="Fekete E."/>
            <person name="Flipphi M."/>
            <person name="Freyberg S."/>
            <person name="Gallo A."/>
            <person name="Gournas C."/>
            <person name="Habgood R."/>
            <person name="Hainaut M."/>
            <person name="Harispe M.L."/>
            <person name="Henrissat B."/>
            <person name="Hilden K.S."/>
            <person name="Hope R."/>
            <person name="Hossain A."/>
            <person name="Karabika E."/>
            <person name="Karaffa L."/>
            <person name="Karanyi Z."/>
            <person name="Krasevec N."/>
            <person name="Kuo A."/>
            <person name="Kusch H."/>
            <person name="LaButti K."/>
            <person name="Lagendijk E.L."/>
            <person name="Lapidus A."/>
            <person name="Levasseur A."/>
            <person name="Lindquist E."/>
            <person name="Lipzen A."/>
            <person name="Logrieco A.F."/>
            <person name="MacCabe A."/>
            <person name="Maekelae M.R."/>
            <person name="Malavazi I."/>
            <person name="Melin P."/>
            <person name="Meyer V."/>
            <person name="Mielnichuk N."/>
            <person name="Miskei M."/>
            <person name="Molnar A.P."/>
            <person name="Mule G."/>
            <person name="Ngan C.Y."/>
            <person name="Orejas M."/>
            <person name="Orosz E."/>
            <person name="Ouedraogo J.P."/>
            <person name="Overkamp K.M."/>
            <person name="Park H.-S."/>
            <person name="Perrone G."/>
            <person name="Piumi F."/>
            <person name="Punt P.J."/>
            <person name="Ram A.F."/>
            <person name="Ramon A."/>
            <person name="Rauscher S."/>
            <person name="Record E."/>
            <person name="Riano-Pachon D.M."/>
            <person name="Robert V."/>
            <person name="Roehrig J."/>
            <person name="Ruller R."/>
            <person name="Salamov A."/>
            <person name="Salih N.S."/>
            <person name="Samson R.A."/>
            <person name="Sandor E."/>
            <person name="Sanguinetti M."/>
            <person name="Schuetze T."/>
            <person name="Sepcic K."/>
            <person name="Shelest E."/>
            <person name="Sherlock G."/>
            <person name="Sophianopoulou V."/>
            <person name="Squina F.M."/>
            <person name="Sun H."/>
            <person name="Susca A."/>
            <person name="Todd R.B."/>
            <person name="Tsang A."/>
            <person name="Unkles S.E."/>
            <person name="van de Wiele N."/>
            <person name="van Rossen-Uffink D."/>
            <person name="Oliveira J.V."/>
            <person name="Vesth T.C."/>
            <person name="Visser J."/>
            <person name="Yu J.-H."/>
            <person name="Zhou M."/>
            <person name="Andersen M.R."/>
            <person name="Archer D.B."/>
            <person name="Baker S.E."/>
            <person name="Benoit I."/>
            <person name="Brakhage A.A."/>
            <person name="Braus G.H."/>
            <person name="Fischer R."/>
            <person name="Frisvad J.C."/>
            <person name="Goldman G.H."/>
            <person name="Houbraken J."/>
            <person name="Oakley B."/>
            <person name="Pocsi I."/>
            <person name="Scazzocchio C."/>
            <person name="Seiboth B."/>
            <person name="vanKuyk P.A."/>
            <person name="Wortman J."/>
            <person name="Dyer P.S."/>
            <person name="Grigoriev I.V."/>
        </authorList>
    </citation>
    <scope>NUCLEOTIDE SEQUENCE [LARGE SCALE GENOMIC DNA]</scope>
    <source>
        <strain evidence="11">DTO 134E9</strain>
    </source>
</reference>
<evidence type="ECO:0000256" key="2">
    <source>
        <dbReference type="ARBA" id="ARBA00022723"/>
    </source>
</evidence>
<evidence type="ECO:0000313" key="10">
    <source>
        <dbReference type="EMBL" id="OJJ36956.1"/>
    </source>
</evidence>
<dbReference type="PANTHER" id="PTHR24406">
    <property type="entry name" value="TRANSCRIPTIONAL REPRESSOR CTCFL-RELATED"/>
    <property type="match status" value="1"/>
</dbReference>
<dbReference type="InterPro" id="IPR050888">
    <property type="entry name" value="ZnF_C2H2-type_TF"/>
</dbReference>
<keyword evidence="4 7" id="KW-0863">Zinc-finger</keyword>
<dbReference type="GO" id="GO:0008270">
    <property type="term" value="F:zinc ion binding"/>
    <property type="evidence" value="ECO:0007669"/>
    <property type="project" value="UniProtKB-KW"/>
</dbReference>
<feature type="domain" description="C2H2-type" evidence="9">
    <location>
        <begin position="105"/>
        <end position="134"/>
    </location>
</feature>
<protein>
    <recommendedName>
        <fullName evidence="9">C2H2-type domain-containing protein</fullName>
    </recommendedName>
</protein>
<dbReference type="GeneID" id="63750764"/>
<dbReference type="EMBL" id="KV878211">
    <property type="protein sequence ID" value="OJJ36956.1"/>
    <property type="molecule type" value="Genomic_DNA"/>
</dbReference>
<dbReference type="Proteomes" id="UP000184383">
    <property type="component" value="Unassembled WGS sequence"/>
</dbReference>
<keyword evidence="3" id="KW-0677">Repeat</keyword>
<dbReference type="AlphaFoldDB" id="A0A1L9RPS3"/>
<accession>A0A1L9RPS3</accession>
<dbReference type="VEuPathDB" id="FungiDB:ASPWEDRAFT_38618"/>
<dbReference type="InterPro" id="IPR022755">
    <property type="entry name" value="Znf_C2H2_jaz"/>
</dbReference>
<feature type="domain" description="C2H2-type" evidence="9">
    <location>
        <begin position="77"/>
        <end position="106"/>
    </location>
</feature>
<gene>
    <name evidence="10" type="ORF">ASPWEDRAFT_38618</name>
</gene>
<dbReference type="PROSITE" id="PS00028">
    <property type="entry name" value="ZINC_FINGER_C2H2_1"/>
    <property type="match status" value="4"/>
</dbReference>
<dbReference type="InterPro" id="IPR036236">
    <property type="entry name" value="Znf_C2H2_sf"/>
</dbReference>
<keyword evidence="2" id="KW-0479">Metal-binding</keyword>
<keyword evidence="5" id="KW-0862">Zinc</keyword>
<dbReference type="PROSITE" id="PS50157">
    <property type="entry name" value="ZINC_FINGER_C2H2_2"/>
    <property type="match status" value="4"/>
</dbReference>
<feature type="domain" description="C2H2-type" evidence="9">
    <location>
        <begin position="52"/>
        <end position="76"/>
    </location>
</feature>
<evidence type="ECO:0000256" key="4">
    <source>
        <dbReference type="ARBA" id="ARBA00022771"/>
    </source>
</evidence>
<dbReference type="Pfam" id="PF12171">
    <property type="entry name" value="zf-C2H2_jaz"/>
    <property type="match status" value="1"/>
</dbReference>
<dbReference type="Pfam" id="PF00096">
    <property type="entry name" value="zf-C2H2"/>
    <property type="match status" value="1"/>
</dbReference>
<proteinExistence type="predicted"/>
<evidence type="ECO:0000313" key="11">
    <source>
        <dbReference type="Proteomes" id="UP000184383"/>
    </source>
</evidence>
<dbReference type="GO" id="GO:0005634">
    <property type="term" value="C:nucleus"/>
    <property type="evidence" value="ECO:0007669"/>
    <property type="project" value="UniProtKB-SubCell"/>
</dbReference>
<sequence length="366" mass="40684">MPFCFCRRYFSNDNALSQHKTAKHHIHGCMYCDKKLKTAEGVEQHILAMGHISCDGCGQFFSSTANLTLHQEVTGHCYCGECDKFFIDSQALNQHMNSPRHIGQFHCCDCDRDFVNENALNQHLRDKVHVIDRGADLRCKDCDREFGDERALQQHRDSIVHRPISNIKCIAPGCNRKFKSPSSMLHHLESGGCRSGLNRHDIDLLIRENDVDGIITSPDELNISFIEGSSGTSTPGEAVYTPSSSSYGDTPSDSDSDSLIGALEKKSGIRCYKCPQSTRVFGSYQALQQHLDSPAHASIIYHCPISLLPGISSSSKLRKSFSTLSGLAQHLESGACKDGLSMLRVTARYVEDRLKEMGWKGSLLIR</sequence>
<evidence type="ECO:0000256" key="7">
    <source>
        <dbReference type="PROSITE-ProRule" id="PRU00042"/>
    </source>
</evidence>
<name>A0A1L9RPS3_ASPWE</name>